<dbReference type="EMBL" id="LXQA010058139">
    <property type="protein sequence ID" value="MCI05269.1"/>
    <property type="molecule type" value="Genomic_DNA"/>
</dbReference>
<name>A0A392P1G1_9FABA</name>
<keyword evidence="3" id="KW-1185">Reference proteome</keyword>
<accession>A0A392P1G1</accession>
<organism evidence="2 3">
    <name type="scientific">Trifolium medium</name>
    <dbReference type="NCBI Taxonomy" id="97028"/>
    <lineage>
        <taxon>Eukaryota</taxon>
        <taxon>Viridiplantae</taxon>
        <taxon>Streptophyta</taxon>
        <taxon>Embryophyta</taxon>
        <taxon>Tracheophyta</taxon>
        <taxon>Spermatophyta</taxon>
        <taxon>Magnoliopsida</taxon>
        <taxon>eudicotyledons</taxon>
        <taxon>Gunneridae</taxon>
        <taxon>Pentapetalae</taxon>
        <taxon>rosids</taxon>
        <taxon>fabids</taxon>
        <taxon>Fabales</taxon>
        <taxon>Fabaceae</taxon>
        <taxon>Papilionoideae</taxon>
        <taxon>50 kb inversion clade</taxon>
        <taxon>NPAAA clade</taxon>
        <taxon>Hologalegina</taxon>
        <taxon>IRL clade</taxon>
        <taxon>Trifolieae</taxon>
        <taxon>Trifolium</taxon>
    </lineage>
</organism>
<dbReference type="Proteomes" id="UP000265520">
    <property type="component" value="Unassembled WGS sequence"/>
</dbReference>
<reference evidence="2 3" key="1">
    <citation type="journal article" date="2018" name="Front. Plant Sci.">
        <title>Red Clover (Trifolium pratense) and Zigzag Clover (T. medium) - A Picture of Genomic Similarities and Differences.</title>
        <authorList>
            <person name="Dluhosova J."/>
            <person name="Istvanek J."/>
            <person name="Nedelnik J."/>
            <person name="Repkova J."/>
        </authorList>
    </citation>
    <scope>NUCLEOTIDE SEQUENCE [LARGE SCALE GENOMIC DNA]</scope>
    <source>
        <strain evidence="3">cv. 10/8</strain>
        <tissue evidence="2">Leaf</tissue>
    </source>
</reference>
<evidence type="ECO:0000313" key="3">
    <source>
        <dbReference type="Proteomes" id="UP000265520"/>
    </source>
</evidence>
<comment type="caution">
    <text evidence="2">The sequence shown here is derived from an EMBL/GenBank/DDBJ whole genome shotgun (WGS) entry which is preliminary data.</text>
</comment>
<evidence type="ECO:0000313" key="2">
    <source>
        <dbReference type="EMBL" id="MCI05269.1"/>
    </source>
</evidence>
<evidence type="ECO:0000256" key="1">
    <source>
        <dbReference type="SAM" id="MobiDB-lite"/>
    </source>
</evidence>
<dbReference type="AlphaFoldDB" id="A0A392P1G1"/>
<protein>
    <submittedName>
        <fullName evidence="2">Retrovirus-related pol polyprotein from transposon TNT 1-94</fullName>
    </submittedName>
</protein>
<sequence length="93" mass="10276">MADSSSMDGSDNNVVISSNSLPATTKESTKSGLTHSLTIKLDEKNFLLWSRQVNGVITAHDLHRFILNPQIPLQYASIEDRAANKNSDEYRNG</sequence>
<feature type="region of interest" description="Disordered" evidence="1">
    <location>
        <begin position="1"/>
        <end position="33"/>
    </location>
</feature>
<proteinExistence type="predicted"/>